<dbReference type="Proteomes" id="UP000214688">
    <property type="component" value="Chromosome"/>
</dbReference>
<gene>
    <name evidence="1" type="ORF">CIG75_20390</name>
</gene>
<reference evidence="1 2" key="1">
    <citation type="journal article" date="2015" name="Int. J. Syst. Evol. Microbiol.">
        <title>Tumebacillus algifaecis sp. nov., isolated from decomposing algal scum.</title>
        <authorList>
            <person name="Wu Y.F."/>
            <person name="Zhang B."/>
            <person name="Xing P."/>
            <person name="Wu Q.L."/>
            <person name="Liu S.J."/>
        </authorList>
    </citation>
    <scope>NUCLEOTIDE SEQUENCE [LARGE SCALE GENOMIC DNA]</scope>
    <source>
        <strain evidence="1 2">THMBR28</strain>
    </source>
</reference>
<dbReference type="RefSeq" id="WP_094238249.1">
    <property type="nucleotide sequence ID" value="NZ_CP022657.1"/>
</dbReference>
<dbReference type="KEGG" id="tab:CIG75_20390"/>
<dbReference type="InterPro" id="IPR036249">
    <property type="entry name" value="Thioredoxin-like_sf"/>
</dbReference>
<keyword evidence="2" id="KW-1185">Reference proteome</keyword>
<proteinExistence type="predicted"/>
<sequence length="170" mass="19056">MAKQKFSVLIGAVLAFTLVGGSVYVLFADDPQPVAIGTLHEFPEVSLEQIDGREKMKISGGGVKLVAFVSDECHTCHEAMDALITSEILNLDDFGIYYVWKDKPKSVPNSVQHEKIHNLILNERKLDNDTYGWSMTPRFYMLDAENKVIWDGLGFSDSIQVTMERKAEEA</sequence>
<protein>
    <recommendedName>
        <fullName evidence="3">Thioredoxin domain-containing protein</fullName>
    </recommendedName>
</protein>
<evidence type="ECO:0000313" key="1">
    <source>
        <dbReference type="EMBL" id="ASS77027.1"/>
    </source>
</evidence>
<dbReference type="SUPFAM" id="SSF52833">
    <property type="entry name" value="Thioredoxin-like"/>
    <property type="match status" value="1"/>
</dbReference>
<dbReference type="AlphaFoldDB" id="A0A223D6B1"/>
<evidence type="ECO:0000313" key="2">
    <source>
        <dbReference type="Proteomes" id="UP000214688"/>
    </source>
</evidence>
<accession>A0A223D6B1</accession>
<dbReference type="Gene3D" id="3.40.30.10">
    <property type="entry name" value="Glutaredoxin"/>
    <property type="match status" value="1"/>
</dbReference>
<evidence type="ECO:0008006" key="3">
    <source>
        <dbReference type="Google" id="ProtNLM"/>
    </source>
</evidence>
<dbReference type="EMBL" id="CP022657">
    <property type="protein sequence ID" value="ASS77027.1"/>
    <property type="molecule type" value="Genomic_DNA"/>
</dbReference>
<organism evidence="1 2">
    <name type="scientific">Tumebacillus algifaecis</name>
    <dbReference type="NCBI Taxonomy" id="1214604"/>
    <lineage>
        <taxon>Bacteria</taxon>
        <taxon>Bacillati</taxon>
        <taxon>Bacillota</taxon>
        <taxon>Bacilli</taxon>
        <taxon>Bacillales</taxon>
        <taxon>Alicyclobacillaceae</taxon>
        <taxon>Tumebacillus</taxon>
    </lineage>
</organism>
<name>A0A223D6B1_9BACL</name>